<dbReference type="GO" id="GO:0030001">
    <property type="term" value="P:metal ion transport"/>
    <property type="evidence" value="ECO:0007669"/>
    <property type="project" value="InterPro"/>
</dbReference>
<evidence type="ECO:0000256" key="1">
    <source>
        <dbReference type="ARBA" id="ARBA00004141"/>
    </source>
</evidence>
<feature type="transmembrane region" description="Helical" evidence="6">
    <location>
        <begin position="410"/>
        <end position="431"/>
    </location>
</feature>
<feature type="region of interest" description="Disordered" evidence="5">
    <location>
        <begin position="442"/>
        <end position="466"/>
    </location>
</feature>
<dbReference type="Pfam" id="PF10176">
    <property type="entry name" value="NEDD4_Bsd2"/>
    <property type="match status" value="1"/>
</dbReference>
<dbReference type="GO" id="GO:0005783">
    <property type="term" value="C:endoplasmic reticulum"/>
    <property type="evidence" value="ECO:0007669"/>
    <property type="project" value="TreeGrafter"/>
</dbReference>
<feature type="compositionally biased region" description="Acidic residues" evidence="5">
    <location>
        <begin position="7"/>
        <end position="17"/>
    </location>
</feature>
<evidence type="ECO:0000256" key="4">
    <source>
        <dbReference type="ARBA" id="ARBA00023136"/>
    </source>
</evidence>
<evidence type="ECO:0000256" key="2">
    <source>
        <dbReference type="ARBA" id="ARBA00022692"/>
    </source>
</evidence>
<evidence type="ECO:0008006" key="9">
    <source>
        <dbReference type="Google" id="ProtNLM"/>
    </source>
</evidence>
<name>A0A8K0NSB5_9TREE</name>
<evidence type="ECO:0000256" key="6">
    <source>
        <dbReference type="SAM" id="Phobius"/>
    </source>
</evidence>
<organism evidence="7 8">
    <name type="scientific">Filobasidium floriforme</name>
    <dbReference type="NCBI Taxonomy" id="5210"/>
    <lineage>
        <taxon>Eukaryota</taxon>
        <taxon>Fungi</taxon>
        <taxon>Dikarya</taxon>
        <taxon>Basidiomycota</taxon>
        <taxon>Agaricomycotina</taxon>
        <taxon>Tremellomycetes</taxon>
        <taxon>Filobasidiales</taxon>
        <taxon>Filobasidiaceae</taxon>
        <taxon>Filobasidium</taxon>
    </lineage>
</organism>
<dbReference type="GO" id="GO:0006511">
    <property type="term" value="P:ubiquitin-dependent protein catabolic process"/>
    <property type="evidence" value="ECO:0007669"/>
    <property type="project" value="TreeGrafter"/>
</dbReference>
<feature type="region of interest" description="Disordered" evidence="5">
    <location>
        <begin position="1"/>
        <end position="90"/>
    </location>
</feature>
<evidence type="ECO:0000313" key="8">
    <source>
        <dbReference type="Proteomes" id="UP000812966"/>
    </source>
</evidence>
<dbReference type="GO" id="GO:0016020">
    <property type="term" value="C:membrane"/>
    <property type="evidence" value="ECO:0007669"/>
    <property type="project" value="UniProtKB-SubCell"/>
</dbReference>
<dbReference type="PANTHER" id="PTHR13396">
    <property type="entry name" value="NEDD4 FAMILY INTERACTING PROTEIN 1/2"/>
    <property type="match status" value="1"/>
</dbReference>
<dbReference type="CDD" id="cd22212">
    <property type="entry name" value="NDFIP-like"/>
    <property type="match status" value="1"/>
</dbReference>
<keyword evidence="2 6" id="KW-0812">Transmembrane</keyword>
<feature type="transmembrane region" description="Helical" evidence="6">
    <location>
        <begin position="264"/>
        <end position="288"/>
    </location>
</feature>
<dbReference type="InterPro" id="IPR019325">
    <property type="entry name" value="NEDD4/Bsd2"/>
</dbReference>
<comment type="caution">
    <text evidence="7">The sequence shown here is derived from an EMBL/GenBank/DDBJ whole genome shotgun (WGS) entry which is preliminary data.</text>
</comment>
<dbReference type="Proteomes" id="UP000812966">
    <property type="component" value="Unassembled WGS sequence"/>
</dbReference>
<reference evidence="7" key="1">
    <citation type="submission" date="2020-04" db="EMBL/GenBank/DDBJ databases">
        <title>Analysis of mating type loci in Filobasidium floriforme.</title>
        <authorList>
            <person name="Nowrousian M."/>
        </authorList>
    </citation>
    <scope>NUCLEOTIDE SEQUENCE</scope>
    <source>
        <strain evidence="7">CBS 6242</strain>
    </source>
</reference>
<evidence type="ECO:0000313" key="7">
    <source>
        <dbReference type="EMBL" id="KAG7562744.1"/>
    </source>
</evidence>
<evidence type="ECO:0000256" key="5">
    <source>
        <dbReference type="SAM" id="MobiDB-lite"/>
    </source>
</evidence>
<dbReference type="GO" id="GO:0048471">
    <property type="term" value="C:perinuclear region of cytoplasm"/>
    <property type="evidence" value="ECO:0007669"/>
    <property type="project" value="TreeGrafter"/>
</dbReference>
<proteinExistence type="predicted"/>
<dbReference type="OrthoDB" id="10003116at2759"/>
<sequence>MAAAFELSDDEDEEDDVRADQRGLLSRGKQEQQFTLGGDDSDEEDHDQTPRNPSNMQGGGDRYDDPLRDERNVERPQPAPIVTTDRMPGSYDFDRDPFITSAPPARPASPPPFFPYWTMNPAPQNSNGIVPTTAPDYPRGHPSHRSTRLELIGALLPSFFHPRTRNAQAPALGGGHTGVFANLSARPELPRAAPRAGEAEGPEWVPEMEGTDVPPTYDAALRDAVPPYWETTVVLPNSSGPFGTMTSSITGDEILIDGMPVGNFFIFAWNMLVSLSFQFVGFLLTYVLHTSHAAKHGSRAGLGITLIQYGLYLRGRAEEMISTGKFPHDDSDDTDPNFDPFENVDTLRQYWRPGYRTPAHWSSDGTVEIPSFKSPEEAKAWELDNAALNMTMAEILQEPTARQVGQANEYLSFMLMAVGWFIFLTSIGGYWRVKRFENGLRSSQNTTEDPTTELANEPVDPEASNPRKPAYYMLRMSRALNSVLNAGRTMRGSLYYLNLPPLGRGGTDENASRRGAQLSEVQEADGADGYLLFDRGRDREIDMDDGADLPSAAASQGLTTEEWSRRNLYNG</sequence>
<keyword evidence="8" id="KW-1185">Reference proteome</keyword>
<feature type="compositionally biased region" description="Basic and acidic residues" evidence="5">
    <location>
        <begin position="61"/>
        <end position="74"/>
    </location>
</feature>
<comment type="subcellular location">
    <subcellularLocation>
        <location evidence="1">Membrane</location>
        <topology evidence="1">Multi-pass membrane protein</topology>
    </subcellularLocation>
</comment>
<dbReference type="EMBL" id="JABELV010000026">
    <property type="protein sequence ID" value="KAG7562744.1"/>
    <property type="molecule type" value="Genomic_DNA"/>
</dbReference>
<accession>A0A8K0NSB5</accession>
<keyword evidence="3 6" id="KW-1133">Transmembrane helix</keyword>
<dbReference type="GO" id="GO:0005794">
    <property type="term" value="C:Golgi apparatus"/>
    <property type="evidence" value="ECO:0007669"/>
    <property type="project" value="TreeGrafter"/>
</dbReference>
<dbReference type="GO" id="GO:0007034">
    <property type="term" value="P:vacuolar transport"/>
    <property type="evidence" value="ECO:0007669"/>
    <property type="project" value="InterPro"/>
</dbReference>
<gene>
    <name evidence="7" type="ORF">FFLO_01805</name>
</gene>
<keyword evidence="4 6" id="KW-0472">Membrane</keyword>
<evidence type="ECO:0000256" key="3">
    <source>
        <dbReference type="ARBA" id="ARBA00022989"/>
    </source>
</evidence>
<dbReference type="PANTHER" id="PTHR13396:SF5">
    <property type="entry name" value="NEDD4 FAMILY INTERACTING PROTEIN"/>
    <property type="match status" value="1"/>
</dbReference>
<dbReference type="GO" id="GO:0031398">
    <property type="term" value="P:positive regulation of protein ubiquitination"/>
    <property type="evidence" value="ECO:0007669"/>
    <property type="project" value="TreeGrafter"/>
</dbReference>
<dbReference type="AlphaFoldDB" id="A0A8K0NSB5"/>
<protein>
    <recommendedName>
        <fullName evidence="9">Metal homeostatis protein bsd2</fullName>
    </recommendedName>
</protein>